<feature type="domain" description="Helicase Helix-turn-helix" evidence="1">
    <location>
        <begin position="243"/>
        <end position="326"/>
    </location>
</feature>
<dbReference type="RefSeq" id="WP_185525537.1">
    <property type="nucleotide sequence ID" value="NZ_JAARWN010000001.1"/>
</dbReference>
<dbReference type="Pfam" id="PF14493">
    <property type="entry name" value="HTH_40"/>
    <property type="match status" value="1"/>
</dbReference>
<comment type="caution">
    <text evidence="2">The sequence shown here is derived from an EMBL/GenBank/DDBJ whole genome shotgun (WGS) entry which is preliminary data.</text>
</comment>
<gene>
    <name evidence="2" type="ORF">HCA69_03730</name>
</gene>
<evidence type="ECO:0000313" key="3">
    <source>
        <dbReference type="Proteomes" id="UP000535908"/>
    </source>
</evidence>
<sequence length="336" mass="38141">MDTLDQYILSVIASFPLKRKPAFLFAIVTGKRTGQAVQDAHLFEVTPLFGCLPTLRQRSFDARLAGLQELGWIEVTEDGIALVPGIASPFQTQFPYIDGFLYQNRTNRFFERLLLAIQVFSNFKHERKNYLPIVRDEETQLAVKYWLATHLAERSKEVARADLFSELERWLMDADASLFVPRFSGGDYIGKTALQVAELTGREPWNYYFVWLNGLHQLFGRLGQGFPLLAGLMPSAEEGLTTSARKTLQLAEQGIPFDKMMAVRHLKWSTIQDHIVEMAATIPAFDISEWVDEATVLRIGAQGWQSLKEIKQAFPELDYFQIRLALIAKRSGATCS</sequence>
<evidence type="ECO:0000259" key="1">
    <source>
        <dbReference type="Pfam" id="PF14493"/>
    </source>
</evidence>
<reference evidence="2 3" key="1">
    <citation type="submission" date="2020-03" db="EMBL/GenBank/DDBJ databases">
        <title>Soil Listeria distribution.</title>
        <authorList>
            <person name="Liao J."/>
            <person name="Wiedmann M."/>
        </authorList>
    </citation>
    <scope>NUCLEOTIDE SEQUENCE [LARGE SCALE GENOMIC DNA]</scope>
    <source>
        <strain evidence="2 3">FSL L7-0741</strain>
    </source>
</reference>
<organism evidence="2 3">
    <name type="scientific">Listeria grandensis</name>
    <dbReference type="NCBI Taxonomy" id="1494963"/>
    <lineage>
        <taxon>Bacteria</taxon>
        <taxon>Bacillati</taxon>
        <taxon>Bacillota</taxon>
        <taxon>Bacilli</taxon>
        <taxon>Bacillales</taxon>
        <taxon>Listeriaceae</taxon>
        <taxon>Listeria</taxon>
    </lineage>
</organism>
<name>A0A7X0Y316_9LIST</name>
<accession>A0A7X0Y316</accession>
<dbReference type="InterPro" id="IPR029491">
    <property type="entry name" value="Helicase_HTH"/>
</dbReference>
<dbReference type="Proteomes" id="UP000535908">
    <property type="component" value="Unassembled WGS sequence"/>
</dbReference>
<evidence type="ECO:0000313" key="2">
    <source>
        <dbReference type="EMBL" id="MBC1935462.1"/>
    </source>
</evidence>
<dbReference type="EMBL" id="JAARWN010000001">
    <property type="protein sequence ID" value="MBC1935462.1"/>
    <property type="molecule type" value="Genomic_DNA"/>
</dbReference>
<dbReference type="AlphaFoldDB" id="A0A7X0Y316"/>
<proteinExistence type="predicted"/>
<protein>
    <recommendedName>
        <fullName evidence="1">Helicase Helix-turn-helix domain-containing protein</fullName>
    </recommendedName>
</protein>